<dbReference type="GO" id="GO:0009651">
    <property type="term" value="P:response to salt stress"/>
    <property type="evidence" value="ECO:0007669"/>
    <property type="project" value="TreeGrafter"/>
</dbReference>
<dbReference type="SUPFAM" id="SSF51445">
    <property type="entry name" value="(Trans)glycosidases"/>
    <property type="match status" value="1"/>
</dbReference>
<keyword evidence="4" id="KW-0732">Signal</keyword>
<dbReference type="InterPro" id="IPR033132">
    <property type="entry name" value="GH_1_N_CS"/>
</dbReference>
<dbReference type="AlphaFoldDB" id="A0AAV1RDN1"/>
<feature type="chain" id="PRO_5043494594" description="Beta-glucosidase" evidence="4">
    <location>
        <begin position="27"/>
        <end position="331"/>
    </location>
</feature>
<evidence type="ECO:0008006" key="7">
    <source>
        <dbReference type="Google" id="ProtNLM"/>
    </source>
</evidence>
<comment type="similarity">
    <text evidence="1 3">Belongs to the glycosyl hydrolase 1 family.</text>
</comment>
<keyword evidence="2" id="KW-0378">Hydrolase</keyword>
<dbReference type="GO" id="GO:0005975">
    <property type="term" value="P:carbohydrate metabolic process"/>
    <property type="evidence" value="ECO:0007669"/>
    <property type="project" value="InterPro"/>
</dbReference>
<dbReference type="PANTHER" id="PTHR10353">
    <property type="entry name" value="GLYCOSYL HYDROLASE"/>
    <property type="match status" value="1"/>
</dbReference>
<accession>A0AAV1RDN1</accession>
<keyword evidence="6" id="KW-1185">Reference proteome</keyword>
<evidence type="ECO:0000313" key="5">
    <source>
        <dbReference type="EMBL" id="CAK7331825.1"/>
    </source>
</evidence>
<dbReference type="Pfam" id="PF00232">
    <property type="entry name" value="Glyco_hydro_1"/>
    <property type="match status" value="1"/>
</dbReference>
<reference evidence="5 6" key="1">
    <citation type="submission" date="2024-01" db="EMBL/GenBank/DDBJ databases">
        <authorList>
            <person name="Waweru B."/>
        </authorList>
    </citation>
    <scope>NUCLEOTIDE SEQUENCE [LARGE SCALE GENOMIC DNA]</scope>
</reference>
<evidence type="ECO:0000256" key="2">
    <source>
        <dbReference type="ARBA" id="ARBA00022801"/>
    </source>
</evidence>
<dbReference type="InterPro" id="IPR001360">
    <property type="entry name" value="Glyco_hydro_1"/>
</dbReference>
<feature type="signal peptide" evidence="4">
    <location>
        <begin position="1"/>
        <end position="26"/>
    </location>
</feature>
<evidence type="ECO:0000256" key="3">
    <source>
        <dbReference type="RuleBase" id="RU003690"/>
    </source>
</evidence>
<gene>
    <name evidence="5" type="ORF">DCAF_LOCUS8668</name>
</gene>
<name>A0AAV1RDN1_9ROSI</name>
<comment type="caution">
    <text evidence="5">The sequence shown here is derived from an EMBL/GenBank/DDBJ whole genome shotgun (WGS) entry which is preliminary data.</text>
</comment>
<dbReference type="PRINTS" id="PR00131">
    <property type="entry name" value="GLHYDRLASE1"/>
</dbReference>
<sequence length="331" mass="37753">MSVQGSLLLVLLVLINWLAWTQLVLASFNRTSFPEGFVFGTASSSYQYEGAIKVNGRSPSIWDTFTHKYPDRIVGGANGDVTVDFYHRYKYDAKIMKNIGLDAFRFSISWPRVLPRGKLSRGVDKRGIEFYNHLINELLSHEGKIGISLAVYWMLPYSNSQADKEASQRALDFMYGWYMDPLAFGDYPDNMRALAGDRLPKFTNEQSMLVKGSYDFIGLNYYTTFAAVHLPKSNLVNVSYSTDSLSNLTDDRNGVPIGPKDGSLWMNVYPRGLRDLLKYTKEKYNDPTIYITENGIDQFDNGTSPLKELLKDSARINYFNRHLLMVRRATK</sequence>
<dbReference type="EMBL" id="CAWUPB010000913">
    <property type="protein sequence ID" value="CAK7331825.1"/>
    <property type="molecule type" value="Genomic_DNA"/>
</dbReference>
<protein>
    <recommendedName>
        <fullName evidence="7">Beta-glucosidase</fullName>
    </recommendedName>
</protein>
<evidence type="ECO:0000256" key="4">
    <source>
        <dbReference type="SAM" id="SignalP"/>
    </source>
</evidence>
<dbReference type="PROSITE" id="PS00653">
    <property type="entry name" value="GLYCOSYL_HYDROL_F1_2"/>
    <property type="match status" value="1"/>
</dbReference>
<dbReference type="GO" id="GO:0008422">
    <property type="term" value="F:beta-glucosidase activity"/>
    <property type="evidence" value="ECO:0007669"/>
    <property type="project" value="TreeGrafter"/>
</dbReference>
<dbReference type="Proteomes" id="UP001314170">
    <property type="component" value="Unassembled WGS sequence"/>
</dbReference>
<organism evidence="5 6">
    <name type="scientific">Dovyalis caffra</name>
    <dbReference type="NCBI Taxonomy" id="77055"/>
    <lineage>
        <taxon>Eukaryota</taxon>
        <taxon>Viridiplantae</taxon>
        <taxon>Streptophyta</taxon>
        <taxon>Embryophyta</taxon>
        <taxon>Tracheophyta</taxon>
        <taxon>Spermatophyta</taxon>
        <taxon>Magnoliopsida</taxon>
        <taxon>eudicotyledons</taxon>
        <taxon>Gunneridae</taxon>
        <taxon>Pentapetalae</taxon>
        <taxon>rosids</taxon>
        <taxon>fabids</taxon>
        <taxon>Malpighiales</taxon>
        <taxon>Salicaceae</taxon>
        <taxon>Flacourtieae</taxon>
        <taxon>Dovyalis</taxon>
    </lineage>
</organism>
<dbReference type="Gene3D" id="3.20.20.80">
    <property type="entry name" value="Glycosidases"/>
    <property type="match status" value="2"/>
</dbReference>
<dbReference type="GO" id="GO:0019762">
    <property type="term" value="P:glucosinolate catabolic process"/>
    <property type="evidence" value="ECO:0007669"/>
    <property type="project" value="TreeGrafter"/>
</dbReference>
<evidence type="ECO:0000313" key="6">
    <source>
        <dbReference type="Proteomes" id="UP001314170"/>
    </source>
</evidence>
<evidence type="ECO:0000256" key="1">
    <source>
        <dbReference type="ARBA" id="ARBA00010838"/>
    </source>
</evidence>
<proteinExistence type="inferred from homology"/>
<dbReference type="PANTHER" id="PTHR10353:SF318">
    <property type="entry name" value="BETA-GLUCOSIDASE 31-RELATED"/>
    <property type="match status" value="1"/>
</dbReference>
<dbReference type="InterPro" id="IPR017853">
    <property type="entry name" value="GH"/>
</dbReference>